<evidence type="ECO:0000256" key="1">
    <source>
        <dbReference type="SAM" id="SignalP"/>
    </source>
</evidence>
<dbReference type="EMBL" id="JACXIZ010000055">
    <property type="protein sequence ID" value="MBD2848141.1"/>
    <property type="molecule type" value="Genomic_DNA"/>
</dbReference>
<dbReference type="InterPro" id="IPR015919">
    <property type="entry name" value="Cadherin-like_sf"/>
</dbReference>
<dbReference type="Gene3D" id="2.60.40.10">
    <property type="entry name" value="Immunoglobulins"/>
    <property type="match status" value="2"/>
</dbReference>
<dbReference type="Pfam" id="PF16403">
    <property type="entry name" value="Bact_surface_Ig-like"/>
    <property type="match status" value="1"/>
</dbReference>
<dbReference type="PANTHER" id="PTHR43308:SF5">
    <property type="entry name" value="S-LAYER PROTEIN _ PEPTIDOGLYCAN ENDO-BETA-N-ACETYLGLUCOSAMINIDASE"/>
    <property type="match status" value="1"/>
</dbReference>
<dbReference type="InterPro" id="IPR003343">
    <property type="entry name" value="Big_2"/>
</dbReference>
<feature type="domain" description="SLH" evidence="3">
    <location>
        <begin position="1140"/>
        <end position="1203"/>
    </location>
</feature>
<feature type="domain" description="SLH" evidence="3">
    <location>
        <begin position="1211"/>
        <end position="1269"/>
    </location>
</feature>
<dbReference type="SUPFAM" id="SSF49313">
    <property type="entry name" value="Cadherin-like"/>
    <property type="match status" value="1"/>
</dbReference>
<proteinExistence type="predicted"/>
<evidence type="ECO:0000313" key="4">
    <source>
        <dbReference type="EMBL" id="MBD2848141.1"/>
    </source>
</evidence>
<dbReference type="PANTHER" id="PTHR43308">
    <property type="entry name" value="OUTER MEMBRANE PROTEIN ALPHA-RELATED"/>
    <property type="match status" value="1"/>
</dbReference>
<dbReference type="SMART" id="SM00635">
    <property type="entry name" value="BID_2"/>
    <property type="match status" value="1"/>
</dbReference>
<dbReference type="Gene3D" id="2.60.40.3440">
    <property type="match status" value="1"/>
</dbReference>
<dbReference type="GO" id="GO:0016020">
    <property type="term" value="C:membrane"/>
    <property type="evidence" value="ECO:0007669"/>
    <property type="project" value="InterPro"/>
</dbReference>
<feature type="signal peptide" evidence="1">
    <location>
        <begin position="1"/>
        <end position="29"/>
    </location>
</feature>
<dbReference type="Pfam" id="PF00395">
    <property type="entry name" value="SLH"/>
    <property type="match status" value="2"/>
</dbReference>
<dbReference type="Pfam" id="PF12733">
    <property type="entry name" value="Cadherin-like"/>
    <property type="match status" value="1"/>
</dbReference>
<protein>
    <submittedName>
        <fullName evidence="4">S-layer homology domain-containing protein</fullName>
    </submittedName>
</protein>
<dbReference type="InterPro" id="IPR051465">
    <property type="entry name" value="Cell_Envelope_Struct_Comp"/>
</dbReference>
<dbReference type="InterPro" id="IPR025883">
    <property type="entry name" value="Cadherin-like_domain"/>
</dbReference>
<reference evidence="4" key="1">
    <citation type="submission" date="2020-09" db="EMBL/GenBank/DDBJ databases">
        <title>A novel bacterium of genus Paenibacillus, isolated from South China Sea.</title>
        <authorList>
            <person name="Huang H."/>
            <person name="Mo K."/>
            <person name="Hu Y."/>
        </authorList>
    </citation>
    <scope>NUCLEOTIDE SEQUENCE</scope>
    <source>
        <strain evidence="4">IB182496</strain>
    </source>
</reference>
<evidence type="ECO:0000259" key="3">
    <source>
        <dbReference type="PROSITE" id="PS51272"/>
    </source>
</evidence>
<dbReference type="AlphaFoldDB" id="A0A927BWH0"/>
<dbReference type="Gene3D" id="2.60.40.1080">
    <property type="match status" value="1"/>
</dbReference>
<dbReference type="Gene3D" id="2.60.40.60">
    <property type="entry name" value="Cadherins"/>
    <property type="match status" value="1"/>
</dbReference>
<keyword evidence="1" id="KW-0732">Signal</keyword>
<feature type="chain" id="PRO_5037504256" evidence="1">
    <location>
        <begin position="30"/>
        <end position="1269"/>
    </location>
</feature>
<keyword evidence="5" id="KW-1185">Reference proteome</keyword>
<dbReference type="InterPro" id="IPR001119">
    <property type="entry name" value="SLH_dom"/>
</dbReference>
<dbReference type="NCBIfam" id="TIGR01965">
    <property type="entry name" value="VCBS_repeat"/>
    <property type="match status" value="1"/>
</dbReference>
<comment type="caution">
    <text evidence="4">The sequence shown here is derived from an EMBL/GenBank/DDBJ whole genome shotgun (WGS) entry which is preliminary data.</text>
</comment>
<name>A0A927BWH0_9BACL</name>
<organism evidence="4 5">
    <name type="scientific">Paenibacillus sabuli</name>
    <dbReference type="NCBI Taxonomy" id="2772509"/>
    <lineage>
        <taxon>Bacteria</taxon>
        <taxon>Bacillati</taxon>
        <taxon>Bacillota</taxon>
        <taxon>Bacilli</taxon>
        <taxon>Bacillales</taxon>
        <taxon>Paenibacillaceae</taxon>
        <taxon>Paenibacillus</taxon>
    </lineage>
</organism>
<dbReference type="InterPro" id="IPR013783">
    <property type="entry name" value="Ig-like_fold"/>
</dbReference>
<dbReference type="GO" id="GO:0005509">
    <property type="term" value="F:calcium ion binding"/>
    <property type="evidence" value="ECO:0007669"/>
    <property type="project" value="InterPro"/>
</dbReference>
<dbReference type="GO" id="GO:0007156">
    <property type="term" value="P:homophilic cell adhesion via plasma membrane adhesion molecules"/>
    <property type="evidence" value="ECO:0007669"/>
    <property type="project" value="InterPro"/>
</dbReference>
<dbReference type="InterPro" id="IPR032179">
    <property type="entry name" value="Cry22Aa_Ig-like"/>
</dbReference>
<dbReference type="PROSITE" id="PS51272">
    <property type="entry name" value="SLH"/>
    <property type="match status" value="3"/>
</dbReference>
<dbReference type="InterPro" id="IPR010221">
    <property type="entry name" value="VCBS_dom"/>
</dbReference>
<evidence type="ECO:0000313" key="5">
    <source>
        <dbReference type="Proteomes" id="UP000621560"/>
    </source>
</evidence>
<feature type="domain" description="SLH" evidence="3">
    <location>
        <begin position="1080"/>
        <end position="1139"/>
    </location>
</feature>
<sequence>MRRFKTVLFFNLFLIVAVVMSVMPMNVAAAVPDGTQNLGGSWLSDNSNGFVVTDITHGSMSQYPNGIYMNSGSIGPQSFKIMTGEDFVGGTFNLTSLNFNTFTSIQIFDITLYGLDETGAREPGKSVSYTTLNDGNADAEINTTTAPQLSTMTGIYGFEIEVANNGFVAGQAIWDVTFYSFTLANASSSPPTDLVLSQTSVNQSATDHAAVGTLTTTDADTGDTFTYTLVSGTGDTDNDLFELSGTTLEAKSPSSMSAGTYSVRIRTTDSTGNTYEKAFEITVVDDVAPVFNTSTPSVDDVTTSSLTLHVELSEPGIVYYVLLADGAAAPSAAQVRAGHNASDAAAVGSGSLSVISAGTDTTIPISALSEHTSYDVYVVAEDGALNLQSTPTKLDVQTHAAPVALDDGPYSTNEDTVLTVNAGSGVLANDTDADGDPLTATKVSDPSHGTLTLNSDGSFTYTPEAGYHGSDSFTYKASDGQSDSNTATVSIHVLDNVAPNAPIIKLDPSDWTNTAVTVSVYGEAGSAMEYRVGASGGWLAYTAPVVSVTEGQYLFEARQTDAAHNLSAIAQATIKIDLTAPVIALNGSPEMSVYMNETFTDPGATVTDNESTGLHATVTGAVDTAKPGTYTLYYQATDWAGNAAVEKMRTVHVIAKPVGLSFDAAEYTLKVNQSLPLSVNLTYSDGSSADVTGGSAYTFDPTGIARVLSTGMLHGDQAGSTVLTAIYGGQSHSVEVNVEPLSSDADLSHLTLSSGTLSPLFDSGTTSYHATVASSVSELTVTATAADTNANVSVHGGGGVAGSQSALISLHRGSNPVDIVVTAEDGTTTSYHVDIWRRSAGSTFDGSYVPSNDSFPVVVNGVEQDDIGRHNEDLAPNGQSRLTISLDAEKLNAELDKEGEHTMITLPISQAFGQIIALVDGDVVSKMNALDAVLNIQTDNVTYTLPIRQLDLEGAMRKLSLDDLSHLNLRVNVDSWTEEQSQKGADQAAKAHLTTLVPPVTFTITASDAGKNTAEISRFDTYITRTFTMPEGIDASKITTGVVWMSDGTFRHVPTKVTEKDGRYYAAIQSLTNSTYTVVYHTASFADEAQHWSKSIVDDMASRLIVSGKDAATFDPDGRVTRAEFVSMLNRGLGLNGHPDIPAFTDVYSTAWYYDEVQIGREYGLIQGFADHTFKPNAAVPREEAMVMIANAMKLAGMETTVSDGQANQILAAFQDGTDVSNWAKLAAAACVQAEVVVGSHGQLHAKSNLTRAEAATIIMRMLEAARLI</sequence>
<dbReference type="InterPro" id="IPR002126">
    <property type="entry name" value="Cadherin-like_dom"/>
</dbReference>
<accession>A0A927BWH0</accession>
<dbReference type="Pfam" id="PF17963">
    <property type="entry name" value="Big_9"/>
    <property type="match status" value="1"/>
</dbReference>
<feature type="domain" description="Cadherin" evidence="2">
    <location>
        <begin position="200"/>
        <end position="291"/>
    </location>
</feature>
<dbReference type="RefSeq" id="WP_190921243.1">
    <property type="nucleotide sequence ID" value="NZ_JACXIZ010000055.1"/>
</dbReference>
<dbReference type="Proteomes" id="UP000621560">
    <property type="component" value="Unassembled WGS sequence"/>
</dbReference>
<evidence type="ECO:0000259" key="2">
    <source>
        <dbReference type="PROSITE" id="PS50268"/>
    </source>
</evidence>
<gene>
    <name evidence="4" type="ORF">IDH44_23340</name>
</gene>
<dbReference type="PROSITE" id="PS50268">
    <property type="entry name" value="CADHERIN_2"/>
    <property type="match status" value="1"/>
</dbReference>